<dbReference type="Proteomes" id="UP001150925">
    <property type="component" value="Unassembled WGS sequence"/>
</dbReference>
<feature type="non-terminal residue" evidence="2">
    <location>
        <position position="232"/>
    </location>
</feature>
<dbReference type="PANTHER" id="PTHR45527">
    <property type="entry name" value="NONRIBOSOMAL PEPTIDE SYNTHETASE"/>
    <property type="match status" value="1"/>
</dbReference>
<reference evidence="2" key="1">
    <citation type="submission" date="2022-07" db="EMBL/GenBank/DDBJ databases">
        <title>Phylogenomic reconstructions and comparative analyses of Kickxellomycotina fungi.</title>
        <authorList>
            <person name="Reynolds N.K."/>
            <person name="Stajich J.E."/>
            <person name="Barry K."/>
            <person name="Grigoriev I.V."/>
            <person name="Crous P."/>
            <person name="Smith M.E."/>
        </authorList>
    </citation>
    <scope>NUCLEOTIDE SEQUENCE</scope>
    <source>
        <strain evidence="2">RSA 1196</strain>
    </source>
</reference>
<evidence type="ECO:0000259" key="1">
    <source>
        <dbReference type="Pfam" id="PF00668"/>
    </source>
</evidence>
<dbReference type="GO" id="GO:0003824">
    <property type="term" value="F:catalytic activity"/>
    <property type="evidence" value="ECO:0007669"/>
    <property type="project" value="InterPro"/>
</dbReference>
<dbReference type="AlphaFoldDB" id="A0A9W8ANK7"/>
<proteinExistence type="predicted"/>
<accession>A0A9W8ANK7</accession>
<sequence length="232" mass="26531">MLPMQQGLLSISARDPSQYIVQIPMTITGVEDSVNIHQALKTIVTRYDILRTRFLLNWSHGSINGLQVVTRDTRFPWKEVQNWEDIGATSEVDFMHQQYQAGLDITSDSLLGFTVKQLGTRSFRLIILLHHALLDGWSGGLMLKDLKSLLSDSEIVDVNTPSGRFRDFVERYYQKDLPTSQEFWTRYLAGVQQATHLTLPRPTQSLQHLTVHEHRTVLTSDIPQLQHVLTPV</sequence>
<dbReference type="GO" id="GO:0044550">
    <property type="term" value="P:secondary metabolite biosynthetic process"/>
    <property type="evidence" value="ECO:0007669"/>
    <property type="project" value="TreeGrafter"/>
</dbReference>
<dbReference type="EMBL" id="JANBPY010004250">
    <property type="protein sequence ID" value="KAJ1948673.1"/>
    <property type="molecule type" value="Genomic_DNA"/>
</dbReference>
<dbReference type="Pfam" id="PF00668">
    <property type="entry name" value="Condensation"/>
    <property type="match status" value="1"/>
</dbReference>
<gene>
    <name evidence="2" type="ORF">IWQ62_006859</name>
</gene>
<keyword evidence="3" id="KW-1185">Reference proteome</keyword>
<dbReference type="InterPro" id="IPR023213">
    <property type="entry name" value="CAT-like_dom_sf"/>
</dbReference>
<comment type="caution">
    <text evidence="2">The sequence shown here is derived from an EMBL/GenBank/DDBJ whole genome shotgun (WGS) entry which is preliminary data.</text>
</comment>
<dbReference type="GO" id="GO:0031177">
    <property type="term" value="F:phosphopantetheine binding"/>
    <property type="evidence" value="ECO:0007669"/>
    <property type="project" value="TreeGrafter"/>
</dbReference>
<evidence type="ECO:0000313" key="3">
    <source>
        <dbReference type="Proteomes" id="UP001150925"/>
    </source>
</evidence>
<protein>
    <recommendedName>
        <fullName evidence="1">Condensation domain-containing protein</fullName>
    </recommendedName>
</protein>
<dbReference type="SUPFAM" id="SSF52777">
    <property type="entry name" value="CoA-dependent acyltransferases"/>
    <property type="match status" value="1"/>
</dbReference>
<dbReference type="Gene3D" id="3.30.559.10">
    <property type="entry name" value="Chloramphenicol acetyltransferase-like domain"/>
    <property type="match status" value="1"/>
</dbReference>
<dbReference type="PANTHER" id="PTHR45527:SF1">
    <property type="entry name" value="FATTY ACID SYNTHASE"/>
    <property type="match status" value="1"/>
</dbReference>
<organism evidence="2 3">
    <name type="scientific">Dispira parvispora</name>
    <dbReference type="NCBI Taxonomy" id="1520584"/>
    <lineage>
        <taxon>Eukaryota</taxon>
        <taxon>Fungi</taxon>
        <taxon>Fungi incertae sedis</taxon>
        <taxon>Zoopagomycota</taxon>
        <taxon>Kickxellomycotina</taxon>
        <taxon>Dimargaritomycetes</taxon>
        <taxon>Dimargaritales</taxon>
        <taxon>Dimargaritaceae</taxon>
        <taxon>Dispira</taxon>
    </lineage>
</organism>
<feature type="domain" description="Condensation" evidence="1">
    <location>
        <begin position="2"/>
        <end position="219"/>
    </location>
</feature>
<name>A0A9W8ANK7_9FUNG</name>
<dbReference type="GO" id="GO:0005737">
    <property type="term" value="C:cytoplasm"/>
    <property type="evidence" value="ECO:0007669"/>
    <property type="project" value="TreeGrafter"/>
</dbReference>
<dbReference type="GO" id="GO:0043041">
    <property type="term" value="P:amino acid activation for nonribosomal peptide biosynthetic process"/>
    <property type="evidence" value="ECO:0007669"/>
    <property type="project" value="TreeGrafter"/>
</dbReference>
<evidence type="ECO:0000313" key="2">
    <source>
        <dbReference type="EMBL" id="KAJ1948673.1"/>
    </source>
</evidence>
<dbReference type="InterPro" id="IPR001242">
    <property type="entry name" value="Condensation_dom"/>
</dbReference>